<dbReference type="InterPro" id="IPR010865">
    <property type="entry name" value="DUF1499"/>
</dbReference>
<dbReference type="Pfam" id="PF07386">
    <property type="entry name" value="DUF1499"/>
    <property type="match status" value="1"/>
</dbReference>
<evidence type="ECO:0000313" key="3">
    <source>
        <dbReference type="Proteomes" id="UP001501353"/>
    </source>
</evidence>
<name>A0ABP7ST28_9BURK</name>
<keyword evidence="1" id="KW-0732">Signal</keyword>
<evidence type="ECO:0000256" key="1">
    <source>
        <dbReference type="SAM" id="SignalP"/>
    </source>
</evidence>
<dbReference type="RefSeq" id="WP_344761987.1">
    <property type="nucleotide sequence ID" value="NZ_BAAAZE010000005.1"/>
</dbReference>
<organism evidence="2 3">
    <name type="scientific">Actimicrobium antarcticum</name>
    <dbReference type="NCBI Taxonomy" id="1051899"/>
    <lineage>
        <taxon>Bacteria</taxon>
        <taxon>Pseudomonadati</taxon>
        <taxon>Pseudomonadota</taxon>
        <taxon>Betaproteobacteria</taxon>
        <taxon>Burkholderiales</taxon>
        <taxon>Oxalobacteraceae</taxon>
        <taxon>Actimicrobium</taxon>
    </lineage>
</organism>
<accession>A0ABP7ST28</accession>
<dbReference type="EMBL" id="BAAAZE010000005">
    <property type="protein sequence ID" value="GAA4015804.1"/>
    <property type="molecule type" value="Genomic_DNA"/>
</dbReference>
<proteinExistence type="predicted"/>
<evidence type="ECO:0000313" key="2">
    <source>
        <dbReference type="EMBL" id="GAA4015804.1"/>
    </source>
</evidence>
<sequence>MRHFSKNKLITVLAVAAWLSGCTTAAPGLKTTAGMSGDDLGCTIPTNCVTTVGSNAMLPLRFDGTVAAGLSQLRATLATFPEAVVTRADDQLVEVVFATRAGFKDTVLFRADAADSKIDFRSRSDFGLYDFGKNRDRMTDFTARFAQQARERSSK</sequence>
<protein>
    <recommendedName>
        <fullName evidence="4">DUF1499 domain-containing protein</fullName>
    </recommendedName>
</protein>
<keyword evidence="3" id="KW-1185">Reference proteome</keyword>
<comment type="caution">
    <text evidence="2">The sequence shown here is derived from an EMBL/GenBank/DDBJ whole genome shotgun (WGS) entry which is preliminary data.</text>
</comment>
<feature type="chain" id="PRO_5046655013" description="DUF1499 domain-containing protein" evidence="1">
    <location>
        <begin position="26"/>
        <end position="155"/>
    </location>
</feature>
<dbReference type="PROSITE" id="PS51257">
    <property type="entry name" value="PROKAR_LIPOPROTEIN"/>
    <property type="match status" value="1"/>
</dbReference>
<feature type="signal peptide" evidence="1">
    <location>
        <begin position="1"/>
        <end position="25"/>
    </location>
</feature>
<reference evidence="3" key="1">
    <citation type="journal article" date="2019" name="Int. J. Syst. Evol. Microbiol.">
        <title>The Global Catalogue of Microorganisms (GCM) 10K type strain sequencing project: providing services to taxonomists for standard genome sequencing and annotation.</title>
        <authorList>
            <consortium name="The Broad Institute Genomics Platform"/>
            <consortium name="The Broad Institute Genome Sequencing Center for Infectious Disease"/>
            <person name="Wu L."/>
            <person name="Ma J."/>
        </authorList>
    </citation>
    <scope>NUCLEOTIDE SEQUENCE [LARGE SCALE GENOMIC DNA]</scope>
    <source>
        <strain evidence="3">JCM 16673</strain>
    </source>
</reference>
<evidence type="ECO:0008006" key="4">
    <source>
        <dbReference type="Google" id="ProtNLM"/>
    </source>
</evidence>
<dbReference type="Proteomes" id="UP001501353">
    <property type="component" value="Unassembled WGS sequence"/>
</dbReference>
<gene>
    <name evidence="2" type="ORF">GCM10022212_08410</name>
</gene>